<dbReference type="InterPro" id="IPR027470">
    <property type="entry name" value="Cation_efflux_CTD"/>
</dbReference>
<dbReference type="Gene3D" id="3.30.70.1350">
    <property type="entry name" value="Cation efflux protein, cytoplasmic domain"/>
    <property type="match status" value="1"/>
</dbReference>
<dbReference type="GO" id="GO:0015341">
    <property type="term" value="F:zinc efflux antiporter activity"/>
    <property type="evidence" value="ECO:0007669"/>
    <property type="project" value="TreeGrafter"/>
</dbReference>
<dbReference type="GO" id="GO:0015093">
    <property type="term" value="F:ferrous iron transmembrane transporter activity"/>
    <property type="evidence" value="ECO:0007669"/>
    <property type="project" value="TreeGrafter"/>
</dbReference>
<dbReference type="RefSeq" id="WP_066790346.1">
    <property type="nucleotide sequence ID" value="NZ_LWQS01000082.1"/>
</dbReference>
<feature type="transmembrane region" description="Helical" evidence="8">
    <location>
        <begin position="44"/>
        <end position="66"/>
    </location>
</feature>
<proteinExistence type="inferred from homology"/>
<comment type="similarity">
    <text evidence="2">Belongs to the cation diffusion facilitator (CDF) transporter (TC 2.A.4) family.</text>
</comment>
<dbReference type="OrthoDB" id="9806522at2"/>
<evidence type="ECO:0000313" key="11">
    <source>
        <dbReference type="EMBL" id="OAN42848.1"/>
    </source>
</evidence>
<reference evidence="11 12" key="1">
    <citation type="submission" date="2016-04" db="EMBL/GenBank/DDBJ databases">
        <title>Chloroflexus islandicus sp. nov., a thermophilic filamentous anoxygenic phototrophic bacterium from geyser Strokkur (Iceland).</title>
        <authorList>
            <person name="Gaisin V.A."/>
            <person name="Kalashnikov A.M."/>
            <person name="Sukhacheva M.V."/>
            <person name="Grouzdev D.S."/>
            <person name="Ivanov T.M."/>
            <person name="Kuznetsov B."/>
            <person name="Gorlenko V.M."/>
        </authorList>
    </citation>
    <scope>NUCLEOTIDE SEQUENCE [LARGE SCALE GENOMIC DNA]</scope>
    <source>
        <strain evidence="12">isl-2</strain>
    </source>
</reference>
<keyword evidence="5 8" id="KW-0812">Transmembrane</keyword>
<keyword evidence="7 8" id="KW-0472">Membrane</keyword>
<feature type="transmembrane region" description="Helical" evidence="8">
    <location>
        <begin position="180"/>
        <end position="197"/>
    </location>
</feature>
<dbReference type="Pfam" id="PF01545">
    <property type="entry name" value="Cation_efflux"/>
    <property type="match status" value="1"/>
</dbReference>
<evidence type="ECO:0000256" key="7">
    <source>
        <dbReference type="ARBA" id="ARBA00023136"/>
    </source>
</evidence>
<dbReference type="InterPro" id="IPR058533">
    <property type="entry name" value="Cation_efflux_TM"/>
</dbReference>
<organism evidence="11 12">
    <name type="scientific">Chloroflexus islandicus</name>
    <dbReference type="NCBI Taxonomy" id="1707952"/>
    <lineage>
        <taxon>Bacteria</taxon>
        <taxon>Bacillati</taxon>
        <taxon>Chloroflexota</taxon>
        <taxon>Chloroflexia</taxon>
        <taxon>Chloroflexales</taxon>
        <taxon>Chloroflexineae</taxon>
        <taxon>Chloroflexaceae</taxon>
        <taxon>Chloroflexus</taxon>
    </lineage>
</organism>
<feature type="transmembrane region" description="Helical" evidence="8">
    <location>
        <begin position="78"/>
        <end position="100"/>
    </location>
</feature>
<keyword evidence="3" id="KW-0813">Transport</keyword>
<comment type="caution">
    <text evidence="11">The sequence shown here is derived from an EMBL/GenBank/DDBJ whole genome shotgun (WGS) entry which is preliminary data.</text>
</comment>
<dbReference type="InterPro" id="IPR036837">
    <property type="entry name" value="Cation_efflux_CTD_sf"/>
</dbReference>
<dbReference type="STRING" id="1707952.A6A03_03790"/>
<evidence type="ECO:0000256" key="1">
    <source>
        <dbReference type="ARBA" id="ARBA00004651"/>
    </source>
</evidence>
<evidence type="ECO:0000259" key="10">
    <source>
        <dbReference type="Pfam" id="PF16916"/>
    </source>
</evidence>
<feature type="transmembrane region" description="Helical" evidence="8">
    <location>
        <begin position="12"/>
        <end position="32"/>
    </location>
</feature>
<feature type="transmembrane region" description="Helical" evidence="8">
    <location>
        <begin position="155"/>
        <end position="174"/>
    </location>
</feature>
<keyword evidence="4" id="KW-1003">Cell membrane</keyword>
<name>A0A178M5K7_9CHLR</name>
<dbReference type="FunFam" id="1.20.1510.10:FF:000001">
    <property type="entry name" value="Ferrous-iron efflux pump FieF"/>
    <property type="match status" value="1"/>
</dbReference>
<accession>A0A178M5K7</accession>
<evidence type="ECO:0000256" key="4">
    <source>
        <dbReference type="ARBA" id="ARBA00022475"/>
    </source>
</evidence>
<dbReference type="FunFam" id="3.30.70.1350:FF:000002">
    <property type="entry name" value="Ferrous-iron efflux pump FieF"/>
    <property type="match status" value="1"/>
</dbReference>
<dbReference type="GO" id="GO:0005886">
    <property type="term" value="C:plasma membrane"/>
    <property type="evidence" value="ECO:0007669"/>
    <property type="project" value="UniProtKB-SubCell"/>
</dbReference>
<feature type="domain" description="Cation efflux protein cytoplasmic" evidence="10">
    <location>
        <begin position="209"/>
        <end position="286"/>
    </location>
</feature>
<dbReference type="GO" id="GO:0015086">
    <property type="term" value="F:cadmium ion transmembrane transporter activity"/>
    <property type="evidence" value="ECO:0007669"/>
    <property type="project" value="TreeGrafter"/>
</dbReference>
<dbReference type="PANTHER" id="PTHR43840">
    <property type="entry name" value="MITOCHONDRIAL METAL TRANSPORTER 1-RELATED"/>
    <property type="match status" value="1"/>
</dbReference>
<dbReference type="Gene3D" id="1.20.1510.10">
    <property type="entry name" value="Cation efflux protein transmembrane domain"/>
    <property type="match status" value="1"/>
</dbReference>
<gene>
    <name evidence="11" type="ORF">A6A03_03790</name>
</gene>
<dbReference type="SUPFAM" id="SSF160240">
    <property type="entry name" value="Cation efflux protein cytoplasmic domain-like"/>
    <property type="match status" value="1"/>
</dbReference>
<evidence type="ECO:0000256" key="2">
    <source>
        <dbReference type="ARBA" id="ARBA00008114"/>
    </source>
</evidence>
<dbReference type="AlphaFoldDB" id="A0A178M5K7"/>
<evidence type="ECO:0000256" key="6">
    <source>
        <dbReference type="ARBA" id="ARBA00022989"/>
    </source>
</evidence>
<sequence>MSERHTLTRYAWLSIAAAVATISLKLVAYWLTDSIGLLADALESLVNLAAAVMALWMLTIAARPADHDHAYGHGKAEYFAGVIEGVLIIIAAGGIGWTAFQRLFAPQPLDHTAAGLAVAGIATLINGTVAMVLLRAGRKHDSLTLEADGQHLMTDVWTSVAVVAGIGLVALTGWYILDPLIALAVAVNITVTGIQLVRRAVLGLMDTALPDDELAAIQTALADLGDYGCDYHALRTRQSGARRFISFHLLVPDTWSIQQAHAMAEQVEAAVRAAVPNSTVFTHLEPRNDPAALADIALDRADEAEHADPVAR</sequence>
<dbReference type="EMBL" id="LWQS01000082">
    <property type="protein sequence ID" value="OAN42848.1"/>
    <property type="molecule type" value="Genomic_DNA"/>
</dbReference>
<feature type="domain" description="Cation efflux protein transmembrane" evidence="9">
    <location>
        <begin position="12"/>
        <end position="205"/>
    </location>
</feature>
<protein>
    <submittedName>
        <fullName evidence="11">Transporter</fullName>
    </submittedName>
</protein>
<dbReference type="GO" id="GO:0006882">
    <property type="term" value="P:intracellular zinc ion homeostasis"/>
    <property type="evidence" value="ECO:0007669"/>
    <property type="project" value="TreeGrafter"/>
</dbReference>
<dbReference type="InterPro" id="IPR002524">
    <property type="entry name" value="Cation_efflux"/>
</dbReference>
<evidence type="ECO:0000259" key="9">
    <source>
        <dbReference type="Pfam" id="PF01545"/>
    </source>
</evidence>
<comment type="subcellular location">
    <subcellularLocation>
        <location evidence="1">Cell membrane</location>
        <topology evidence="1">Multi-pass membrane protein</topology>
    </subcellularLocation>
</comment>
<dbReference type="Proteomes" id="UP000078287">
    <property type="component" value="Unassembled WGS sequence"/>
</dbReference>
<evidence type="ECO:0000256" key="5">
    <source>
        <dbReference type="ARBA" id="ARBA00022692"/>
    </source>
</evidence>
<dbReference type="Pfam" id="PF16916">
    <property type="entry name" value="ZT_dimer"/>
    <property type="match status" value="1"/>
</dbReference>
<dbReference type="SUPFAM" id="SSF161111">
    <property type="entry name" value="Cation efflux protein transmembrane domain-like"/>
    <property type="match status" value="1"/>
</dbReference>
<keyword evidence="12" id="KW-1185">Reference proteome</keyword>
<dbReference type="InterPro" id="IPR027469">
    <property type="entry name" value="Cation_efflux_TMD_sf"/>
</dbReference>
<evidence type="ECO:0000256" key="3">
    <source>
        <dbReference type="ARBA" id="ARBA00022448"/>
    </source>
</evidence>
<dbReference type="PANTHER" id="PTHR43840:SF15">
    <property type="entry name" value="MITOCHONDRIAL METAL TRANSPORTER 1-RELATED"/>
    <property type="match status" value="1"/>
</dbReference>
<evidence type="ECO:0000256" key="8">
    <source>
        <dbReference type="SAM" id="Phobius"/>
    </source>
</evidence>
<evidence type="ECO:0000313" key="12">
    <source>
        <dbReference type="Proteomes" id="UP000078287"/>
    </source>
</evidence>
<dbReference type="InterPro" id="IPR050291">
    <property type="entry name" value="CDF_Transporter"/>
</dbReference>
<feature type="transmembrane region" description="Helical" evidence="8">
    <location>
        <begin position="112"/>
        <end position="134"/>
    </location>
</feature>
<keyword evidence="6 8" id="KW-1133">Transmembrane helix</keyword>
<dbReference type="NCBIfam" id="TIGR01297">
    <property type="entry name" value="CDF"/>
    <property type="match status" value="1"/>
</dbReference>